<dbReference type="Pfam" id="PF00069">
    <property type="entry name" value="Pkinase"/>
    <property type="match status" value="1"/>
</dbReference>
<dbReference type="Gene3D" id="1.10.510.10">
    <property type="entry name" value="Transferase(Phosphotransferase) domain 1"/>
    <property type="match status" value="2"/>
</dbReference>
<feature type="binding site" evidence="6">
    <location>
        <position position="386"/>
    </location>
    <ligand>
        <name>ATP</name>
        <dbReference type="ChEBI" id="CHEBI:30616"/>
    </ligand>
</feature>
<accession>A0A8T0UE84</accession>
<sequence>MDKIAGYFTGRPVKNHRPTLCDARRYEYRELEKATKAFTNLIRPGAHGDLGTVYKGTLQGGKVIAVQTLQTERRLHKQHESLVKAVSQLCHTNLLKFDGYCIDKHGSFLCYEYQRYQTLEECLLGTYKVLTWQQRRDILSGICEGLKYLEDFKSKVKMHIELKVDKIVLHEDEKTRNLIPKISYCVFWGQREDDAPTGYYYFMSKREEIFSSEIDINSFGILLLKIITGRSKSSSTENELVAEVKRHWNRNDCKALRDPILNSDCQAEIEYCIELALRCTSPYVALRPTVDHIASTLANLRHETRKNESVGAYESRTFKNVQYSFGRDDDSSDGLGLIKVDHVREYRYDELERATDHFSSDREIGRGAFGIVYKAVIGDKVLAVKKLQKDKFSEQFLNEVSILSTLRHRNLMKLEGYCFHSQGTMLCYEYLSDGTLQDRLEDNHHKLSWNQRYNIILGICRGLHYLHDECPDGVSIVHMDLKADNILIHIDVSGVLIPKIGDFGIAWPLDMNKQYAYTNNPLGNIITFKDSKTERNMDPTAGSTVSSWQRLGLPEKTKVICRQASTVTPPEYQNGGKITTGVDIYSFGLIMLEMITGKPRTYSRKSSRYGRHIINQAKNQIKLQDPKLFIDESMGNDYLQQIHECIEIALDCVGSDEKTRPGIAEVSLRLAQIGQELVGRKLLRCTASRRTSIMDKQEPVMSELDKSSDISIPNSEVDVSDSISKVGSESSSGTMPAEKTDENFNDQQQEGSSIHGTDSMSYASDNATPFDASQTPVPCNPSDLDFALDFEAIFEGPSAVELESTTATPAKPEMEIEKALKQLYETLCDLRPYEITEASVFIEEMVNKILSKRNPTADLLNVCLNELLEIISSDGDAIKTARERAAKKMQISEKISRCSKLKAIMQENAREAKMLAKQQAFLMNRREILCAELNKIDSQLKDIPASIAEKKKKGMEAQAEGKTLVEEIVREEAEIGDTSADDALLERVRKIRIGVCTQLEGIINKI</sequence>
<evidence type="ECO:0000256" key="5">
    <source>
        <dbReference type="ARBA" id="ARBA00022840"/>
    </source>
</evidence>
<evidence type="ECO:0000256" key="7">
    <source>
        <dbReference type="SAM" id="MobiDB-lite"/>
    </source>
</evidence>
<reference evidence="9" key="1">
    <citation type="submission" date="2020-05" db="EMBL/GenBank/DDBJ databases">
        <title>WGS assembly of Panicum virgatum.</title>
        <authorList>
            <person name="Lovell J.T."/>
            <person name="Jenkins J."/>
            <person name="Shu S."/>
            <person name="Juenger T.E."/>
            <person name="Schmutz J."/>
        </authorList>
    </citation>
    <scope>NUCLEOTIDE SEQUENCE</scope>
    <source>
        <strain evidence="9">AP13</strain>
    </source>
</reference>
<dbReference type="GO" id="GO:0004674">
    <property type="term" value="F:protein serine/threonine kinase activity"/>
    <property type="evidence" value="ECO:0007669"/>
    <property type="project" value="UniProtKB-KW"/>
</dbReference>
<feature type="domain" description="Protein kinase" evidence="8">
    <location>
        <begin position="39"/>
        <end position="305"/>
    </location>
</feature>
<dbReference type="PROSITE" id="PS00108">
    <property type="entry name" value="PROTEIN_KINASE_ST"/>
    <property type="match status" value="1"/>
</dbReference>
<feature type="compositionally biased region" description="Polar residues" evidence="7">
    <location>
        <begin position="745"/>
        <end position="777"/>
    </location>
</feature>
<evidence type="ECO:0000256" key="3">
    <source>
        <dbReference type="ARBA" id="ARBA00022741"/>
    </source>
</evidence>
<keyword evidence="10" id="KW-1185">Reference proteome</keyword>
<dbReference type="PANTHER" id="PTHR27006:SF576">
    <property type="entry name" value="PROTEIN KINASE DOMAIN-CONTAINING PROTEIN"/>
    <property type="match status" value="1"/>
</dbReference>
<dbReference type="GO" id="GO:0005524">
    <property type="term" value="F:ATP binding"/>
    <property type="evidence" value="ECO:0007669"/>
    <property type="project" value="UniProtKB-UniRule"/>
</dbReference>
<feature type="compositionally biased region" description="Low complexity" evidence="7">
    <location>
        <begin position="720"/>
        <end position="732"/>
    </location>
</feature>
<evidence type="ECO:0000256" key="2">
    <source>
        <dbReference type="ARBA" id="ARBA00022679"/>
    </source>
</evidence>
<evidence type="ECO:0000256" key="6">
    <source>
        <dbReference type="PROSITE-ProRule" id="PRU10141"/>
    </source>
</evidence>
<dbReference type="Pfam" id="PF07714">
    <property type="entry name" value="PK_Tyr_Ser-Thr"/>
    <property type="match status" value="1"/>
</dbReference>
<keyword evidence="3 6" id="KW-0547">Nucleotide-binding</keyword>
<dbReference type="Proteomes" id="UP000823388">
    <property type="component" value="Chromosome 3N"/>
</dbReference>
<dbReference type="InterPro" id="IPR017441">
    <property type="entry name" value="Protein_kinase_ATP_BS"/>
</dbReference>
<evidence type="ECO:0000256" key="4">
    <source>
        <dbReference type="ARBA" id="ARBA00022777"/>
    </source>
</evidence>
<keyword evidence="4" id="KW-0418">Kinase</keyword>
<dbReference type="InterPro" id="IPR008271">
    <property type="entry name" value="Ser/Thr_kinase_AS"/>
</dbReference>
<comment type="caution">
    <text evidence="9">The sequence shown here is derived from an EMBL/GenBank/DDBJ whole genome shotgun (WGS) entry which is preliminary data.</text>
</comment>
<feature type="region of interest" description="Disordered" evidence="7">
    <location>
        <begin position="694"/>
        <end position="778"/>
    </location>
</feature>
<dbReference type="SUPFAM" id="SSF56112">
    <property type="entry name" value="Protein kinase-like (PK-like)"/>
    <property type="match status" value="2"/>
</dbReference>
<dbReference type="AlphaFoldDB" id="A0A8T0UE84"/>
<evidence type="ECO:0000259" key="8">
    <source>
        <dbReference type="PROSITE" id="PS50011"/>
    </source>
</evidence>
<evidence type="ECO:0000256" key="1">
    <source>
        <dbReference type="ARBA" id="ARBA00022527"/>
    </source>
</evidence>
<dbReference type="SMART" id="SM00220">
    <property type="entry name" value="S_TKc"/>
    <property type="match status" value="1"/>
</dbReference>
<gene>
    <name evidence="9" type="ORF">PVAP13_3NG152200</name>
</gene>
<dbReference type="InterPro" id="IPR011009">
    <property type="entry name" value="Kinase-like_dom_sf"/>
</dbReference>
<dbReference type="PROSITE" id="PS50011">
    <property type="entry name" value="PROTEIN_KINASE_DOM"/>
    <property type="match status" value="2"/>
</dbReference>
<proteinExistence type="predicted"/>
<name>A0A8T0UE84_PANVG</name>
<keyword evidence="1" id="KW-0723">Serine/threonine-protein kinase</keyword>
<evidence type="ECO:0000313" key="9">
    <source>
        <dbReference type="EMBL" id="KAG2620960.1"/>
    </source>
</evidence>
<feature type="compositionally biased region" description="Basic and acidic residues" evidence="7">
    <location>
        <begin position="694"/>
        <end position="708"/>
    </location>
</feature>
<feature type="domain" description="Protein kinase" evidence="8">
    <location>
        <begin position="358"/>
        <end position="678"/>
    </location>
</feature>
<dbReference type="InterPro" id="IPR001245">
    <property type="entry name" value="Ser-Thr/Tyr_kinase_cat_dom"/>
</dbReference>
<dbReference type="PANTHER" id="PTHR27006">
    <property type="entry name" value="PROMASTIGOTE SURFACE ANTIGEN PROTEIN PSA"/>
    <property type="match status" value="1"/>
</dbReference>
<keyword evidence="5 6" id="KW-0067">ATP-binding</keyword>
<evidence type="ECO:0000313" key="10">
    <source>
        <dbReference type="Proteomes" id="UP000823388"/>
    </source>
</evidence>
<organism evidence="9 10">
    <name type="scientific">Panicum virgatum</name>
    <name type="common">Blackwell switchgrass</name>
    <dbReference type="NCBI Taxonomy" id="38727"/>
    <lineage>
        <taxon>Eukaryota</taxon>
        <taxon>Viridiplantae</taxon>
        <taxon>Streptophyta</taxon>
        <taxon>Embryophyta</taxon>
        <taxon>Tracheophyta</taxon>
        <taxon>Spermatophyta</taxon>
        <taxon>Magnoliopsida</taxon>
        <taxon>Liliopsida</taxon>
        <taxon>Poales</taxon>
        <taxon>Poaceae</taxon>
        <taxon>PACMAD clade</taxon>
        <taxon>Panicoideae</taxon>
        <taxon>Panicodae</taxon>
        <taxon>Paniceae</taxon>
        <taxon>Panicinae</taxon>
        <taxon>Panicum</taxon>
        <taxon>Panicum sect. Hiantes</taxon>
    </lineage>
</organism>
<dbReference type="InterPro" id="IPR000719">
    <property type="entry name" value="Prot_kinase_dom"/>
</dbReference>
<protein>
    <recommendedName>
        <fullName evidence="8">Protein kinase domain-containing protein</fullName>
    </recommendedName>
</protein>
<keyword evidence="2" id="KW-0808">Transferase</keyword>
<dbReference type="PROSITE" id="PS00107">
    <property type="entry name" value="PROTEIN_KINASE_ATP"/>
    <property type="match status" value="1"/>
</dbReference>
<dbReference type="EMBL" id="CM029042">
    <property type="protein sequence ID" value="KAG2620960.1"/>
    <property type="molecule type" value="Genomic_DNA"/>
</dbReference>
<dbReference type="Gene3D" id="3.30.200.20">
    <property type="entry name" value="Phosphorylase Kinase, domain 1"/>
    <property type="match status" value="2"/>
</dbReference>